<evidence type="ECO:0000313" key="2">
    <source>
        <dbReference type="EMBL" id="AOM75827.1"/>
    </source>
</evidence>
<name>A0A1D7QB04_9SPHI</name>
<reference evidence="2 3" key="1">
    <citation type="submission" date="2016-08" db="EMBL/GenBank/DDBJ databases">
        <authorList>
            <person name="Seilhamer J.J."/>
        </authorList>
    </citation>
    <scope>NUCLEOTIDE SEQUENCE [LARGE SCALE GENOMIC DNA]</scope>
    <source>
        <strain evidence="2 3">DX4</strain>
    </source>
</reference>
<dbReference type="EMBL" id="CP017141">
    <property type="protein sequence ID" value="AOM75827.1"/>
    <property type="molecule type" value="Genomic_DNA"/>
</dbReference>
<accession>A0A1D7QB04</accession>
<dbReference type="OrthoDB" id="86940at2"/>
<evidence type="ECO:0000313" key="3">
    <source>
        <dbReference type="Proteomes" id="UP000094313"/>
    </source>
</evidence>
<organism evidence="2 3">
    <name type="scientific">Pedobacter steynii</name>
    <dbReference type="NCBI Taxonomy" id="430522"/>
    <lineage>
        <taxon>Bacteria</taxon>
        <taxon>Pseudomonadati</taxon>
        <taxon>Bacteroidota</taxon>
        <taxon>Sphingobacteriia</taxon>
        <taxon>Sphingobacteriales</taxon>
        <taxon>Sphingobacteriaceae</taxon>
        <taxon>Pedobacter</taxon>
    </lineage>
</organism>
<gene>
    <name evidence="2" type="ORF">BFS30_00755</name>
</gene>
<proteinExistence type="predicted"/>
<dbReference type="AlphaFoldDB" id="A0A1D7QB04"/>
<feature type="chain" id="PRO_5009098261" evidence="1">
    <location>
        <begin position="19"/>
        <end position="237"/>
    </location>
</feature>
<dbReference type="Proteomes" id="UP000094313">
    <property type="component" value="Chromosome"/>
</dbReference>
<dbReference type="RefSeq" id="WP_069377525.1">
    <property type="nucleotide sequence ID" value="NZ_CP017141.1"/>
</dbReference>
<protein>
    <submittedName>
        <fullName evidence="2">Uncharacterized protein</fullName>
    </submittedName>
</protein>
<feature type="signal peptide" evidence="1">
    <location>
        <begin position="1"/>
        <end position="18"/>
    </location>
</feature>
<keyword evidence="1" id="KW-0732">Signal</keyword>
<dbReference type="KEGG" id="psty:BFS30_00755"/>
<sequence length="237" mass="27484">MRIKLVLFFLACQTAVYAQNFKYPTLPNQGKSLSALIPANWKILDSISGDLNHDQLNDFAFIMEYHKEIRESRAYGDNTTEIITEIQKPRILAVYFKRADGAGYQIGVQNNNFILRSAEGGAMGDPLRPLKIDSNKLVLSFEGGGDWRWKLNYTFRYQDKNWFLEKAGNQYYNETSGEMTNKKYDFILKKRLVTTGKTHNRDAANETVSQDFPLKNLRTFHSFKKPWTWEIGPDEFL</sequence>
<evidence type="ECO:0000256" key="1">
    <source>
        <dbReference type="SAM" id="SignalP"/>
    </source>
</evidence>
<keyword evidence="3" id="KW-1185">Reference proteome</keyword>